<evidence type="ECO:0000313" key="3">
    <source>
        <dbReference type="Proteomes" id="UP001176940"/>
    </source>
</evidence>
<organism evidence="2 3">
    <name type="scientific">Ranitomeya imitator</name>
    <name type="common">mimic poison frog</name>
    <dbReference type="NCBI Taxonomy" id="111125"/>
    <lineage>
        <taxon>Eukaryota</taxon>
        <taxon>Metazoa</taxon>
        <taxon>Chordata</taxon>
        <taxon>Craniata</taxon>
        <taxon>Vertebrata</taxon>
        <taxon>Euteleostomi</taxon>
        <taxon>Amphibia</taxon>
        <taxon>Batrachia</taxon>
        <taxon>Anura</taxon>
        <taxon>Neobatrachia</taxon>
        <taxon>Hyloidea</taxon>
        <taxon>Dendrobatidae</taxon>
        <taxon>Dendrobatinae</taxon>
        <taxon>Ranitomeya</taxon>
    </lineage>
</organism>
<dbReference type="EMBL" id="CAUEEQ010002914">
    <property type="protein sequence ID" value="CAJ0924027.1"/>
    <property type="molecule type" value="Genomic_DNA"/>
</dbReference>
<dbReference type="InterPro" id="IPR058912">
    <property type="entry name" value="HTH_animal"/>
</dbReference>
<evidence type="ECO:0000259" key="1">
    <source>
        <dbReference type="PROSITE" id="PS50164"/>
    </source>
</evidence>
<dbReference type="InterPro" id="IPR000305">
    <property type="entry name" value="GIY-YIG_endonuc"/>
</dbReference>
<dbReference type="Proteomes" id="UP001176940">
    <property type="component" value="Unassembled WGS sequence"/>
</dbReference>
<dbReference type="CDD" id="cd10442">
    <property type="entry name" value="GIY-YIG_PLEs"/>
    <property type="match status" value="1"/>
</dbReference>
<protein>
    <recommendedName>
        <fullName evidence="1">GIY-YIG domain-containing protein</fullName>
    </recommendedName>
</protein>
<feature type="domain" description="GIY-YIG" evidence="1">
    <location>
        <begin position="297"/>
        <end position="395"/>
    </location>
</feature>
<dbReference type="Pfam" id="PF26215">
    <property type="entry name" value="HTH_animal"/>
    <property type="match status" value="1"/>
</dbReference>
<dbReference type="PANTHER" id="PTHR21301:SF12">
    <property type="match status" value="1"/>
</dbReference>
<name>A0ABN9KYF2_9NEOB</name>
<reference evidence="2" key="1">
    <citation type="submission" date="2023-07" db="EMBL/GenBank/DDBJ databases">
        <authorList>
            <person name="Stuckert A."/>
        </authorList>
    </citation>
    <scope>NUCLEOTIDE SEQUENCE</scope>
</reference>
<comment type="caution">
    <text evidence="2">The sequence shown here is derived from an EMBL/GenBank/DDBJ whole genome shotgun (WGS) entry which is preliminary data.</text>
</comment>
<keyword evidence="3" id="KW-1185">Reference proteome</keyword>
<dbReference type="PROSITE" id="PS50164">
    <property type="entry name" value="GIY_YIG"/>
    <property type="match status" value="1"/>
</dbReference>
<dbReference type="Gene3D" id="3.40.1440.10">
    <property type="entry name" value="GIY-YIG endonuclease"/>
    <property type="match status" value="1"/>
</dbReference>
<sequence length="402" mass="46852">MGSNMAPAYANIYMDTFENQYVYNNTLFKSHSKCWLRYIDDVFCLWDGPTDTFALFVSQINWVRPELQFTPNCDIKTVPFLDTLVFKNNQGGLDTDIYTKPTDSNNLLLFSSCHPKSTRESLPYSQFRRVTNIVSNSNLTESRLDDMAQKFRDRNYPDKILQKERTRALEYLPSRPRSPKQERIPFVHTHHTTMPLIYKTINKHWLLLNEAYPQVVAFQSPALMCKRRPKNFRDNLVKADIGSFAKQPRQQFLGTQRTGTFPCLGCACCANVIKSSEFTHPHTGKRFNIKGFYTCETNFVVYLIKCPCGLMYVGETVQHVRNRISSHKSSIRLKKTWLPLPHHFDSANHSVSQLRYQVIEKVERPRRGGDHIKLLKERESFWIYTLQTLAPKGLNRELDFTV</sequence>
<dbReference type="InterPro" id="IPR035901">
    <property type="entry name" value="GIY-YIG_endonuc_sf"/>
</dbReference>
<proteinExistence type="predicted"/>
<dbReference type="PANTHER" id="PTHR21301">
    <property type="entry name" value="REVERSE TRANSCRIPTASE"/>
    <property type="match status" value="1"/>
</dbReference>
<gene>
    <name evidence="2" type="ORF">RIMI_LOCUS2136721</name>
</gene>
<accession>A0ABN9KYF2</accession>
<evidence type="ECO:0000313" key="2">
    <source>
        <dbReference type="EMBL" id="CAJ0924027.1"/>
    </source>
</evidence>